<dbReference type="GO" id="GO:0031417">
    <property type="term" value="C:NatC complex"/>
    <property type="evidence" value="ECO:0007669"/>
    <property type="project" value="TreeGrafter"/>
</dbReference>
<feature type="region of interest" description="Disordered" evidence="4">
    <location>
        <begin position="274"/>
        <end position="300"/>
    </location>
</feature>
<dbReference type="AlphaFoldDB" id="A0A914I554"/>
<dbReference type="PANTHER" id="PTHR45896">
    <property type="entry name" value="N-ALPHA-ACETYLTRANSFERASE 30"/>
    <property type="match status" value="1"/>
</dbReference>
<reference evidence="7" key="1">
    <citation type="submission" date="2022-11" db="UniProtKB">
        <authorList>
            <consortium name="WormBaseParasite"/>
        </authorList>
    </citation>
    <scope>IDENTIFICATION</scope>
</reference>
<evidence type="ECO:0000259" key="5">
    <source>
        <dbReference type="PROSITE" id="PS51186"/>
    </source>
</evidence>
<comment type="similarity">
    <text evidence="3">Belongs to the acetyltransferase family. MAK3 subfamily.</text>
</comment>
<name>A0A914I554_GLORO</name>
<keyword evidence="2" id="KW-0012">Acyltransferase</keyword>
<dbReference type="Pfam" id="PF00583">
    <property type="entry name" value="Acetyltransf_1"/>
    <property type="match status" value="1"/>
</dbReference>
<dbReference type="InterPro" id="IPR016181">
    <property type="entry name" value="Acyl_CoA_acyltransferase"/>
</dbReference>
<protein>
    <submittedName>
        <fullName evidence="7">N-acetyltransferase domain-containing protein</fullName>
    </submittedName>
</protein>
<dbReference type="InterPro" id="IPR044542">
    <property type="entry name" value="NAA30-like"/>
</dbReference>
<organism evidence="6 7">
    <name type="scientific">Globodera rostochiensis</name>
    <name type="common">Golden nematode worm</name>
    <name type="synonym">Heterodera rostochiensis</name>
    <dbReference type="NCBI Taxonomy" id="31243"/>
    <lineage>
        <taxon>Eukaryota</taxon>
        <taxon>Metazoa</taxon>
        <taxon>Ecdysozoa</taxon>
        <taxon>Nematoda</taxon>
        <taxon>Chromadorea</taxon>
        <taxon>Rhabditida</taxon>
        <taxon>Tylenchina</taxon>
        <taxon>Tylenchomorpha</taxon>
        <taxon>Tylenchoidea</taxon>
        <taxon>Heteroderidae</taxon>
        <taxon>Heteroderinae</taxon>
        <taxon>Globodera</taxon>
    </lineage>
</organism>
<dbReference type="CDD" id="cd04301">
    <property type="entry name" value="NAT_SF"/>
    <property type="match status" value="1"/>
</dbReference>
<evidence type="ECO:0000256" key="4">
    <source>
        <dbReference type="SAM" id="MobiDB-lite"/>
    </source>
</evidence>
<dbReference type="PROSITE" id="PS51186">
    <property type="entry name" value="GNAT"/>
    <property type="match status" value="1"/>
</dbReference>
<dbReference type="InterPro" id="IPR000182">
    <property type="entry name" value="GNAT_dom"/>
</dbReference>
<keyword evidence="6" id="KW-1185">Reference proteome</keyword>
<dbReference type="PANTHER" id="PTHR45896:SF1">
    <property type="entry name" value="N-ALPHA-ACETYLTRANSFERASE 30"/>
    <property type="match status" value="1"/>
</dbReference>
<evidence type="ECO:0000313" key="7">
    <source>
        <dbReference type="WBParaSite" id="Gr19_v10_g6709.t1"/>
    </source>
</evidence>
<dbReference type="SUPFAM" id="SSF55729">
    <property type="entry name" value="Acyl-CoA N-acyltransferases (Nat)"/>
    <property type="match status" value="1"/>
</dbReference>
<proteinExistence type="inferred from homology"/>
<evidence type="ECO:0000313" key="6">
    <source>
        <dbReference type="Proteomes" id="UP000887572"/>
    </source>
</evidence>
<sequence>MVFSVAGAFSSPSASSSSAAKTEKLLQVDIFLLNVPHAETERSAENGSDELERLARQFGTAALFDGRFALRDDDRSPAGRGHQQCCDERRHVRIDREPYSFYTYLYFTHQWPELCVLAVDCDSEAIVGAVLCKMEDQHLPDFAGSVLSRGYIAMLAVEETYRGHGLGIRLVRTVIEIMREKGCHEVVLETEVTNARSLSLYGRLGFIRDARLSRYYLNGGDAFRLKLFLEQADERPLLMANDGTSAAHGVNTLAGTINTSWTTIDGGHTICVQQRRRRKGKDGGEGAAADEEDEAGQFTDEPCCSSSTTLKCSESVHNNHQKICGSEQPLYN</sequence>
<dbReference type="WBParaSite" id="Gr19_v10_g6709.t1">
    <property type="protein sequence ID" value="Gr19_v10_g6709.t1"/>
    <property type="gene ID" value="Gr19_v10_g6709"/>
</dbReference>
<keyword evidence="1" id="KW-0808">Transferase</keyword>
<accession>A0A914I554</accession>
<evidence type="ECO:0000256" key="2">
    <source>
        <dbReference type="ARBA" id="ARBA00023315"/>
    </source>
</evidence>
<evidence type="ECO:0000256" key="1">
    <source>
        <dbReference type="ARBA" id="ARBA00022679"/>
    </source>
</evidence>
<feature type="domain" description="N-acetyltransferase" evidence="5">
    <location>
        <begin position="68"/>
        <end position="230"/>
    </location>
</feature>
<evidence type="ECO:0000256" key="3">
    <source>
        <dbReference type="ARBA" id="ARBA00024025"/>
    </source>
</evidence>
<dbReference type="GO" id="GO:0004596">
    <property type="term" value="F:protein-N-terminal amino-acid acetyltransferase activity"/>
    <property type="evidence" value="ECO:0007669"/>
    <property type="project" value="InterPro"/>
</dbReference>
<dbReference type="Proteomes" id="UP000887572">
    <property type="component" value="Unplaced"/>
</dbReference>
<dbReference type="Gene3D" id="3.40.630.30">
    <property type="match status" value="1"/>
</dbReference>